<dbReference type="InterPro" id="IPR050546">
    <property type="entry name" value="Glycosyl_Hydrlase_16"/>
</dbReference>
<dbReference type="Gene3D" id="2.60.120.200">
    <property type="match status" value="1"/>
</dbReference>
<evidence type="ECO:0000313" key="2">
    <source>
        <dbReference type="EMBL" id="CAE4598193.1"/>
    </source>
</evidence>
<dbReference type="Pfam" id="PF26113">
    <property type="entry name" value="GH16_XgeA"/>
    <property type="match status" value="1"/>
</dbReference>
<proteinExistence type="predicted"/>
<dbReference type="GO" id="GO:0004553">
    <property type="term" value="F:hydrolase activity, hydrolyzing O-glycosyl compounds"/>
    <property type="evidence" value="ECO:0007669"/>
    <property type="project" value="InterPro"/>
</dbReference>
<dbReference type="InterPro" id="IPR013320">
    <property type="entry name" value="ConA-like_dom_sf"/>
</dbReference>
<organism evidence="2">
    <name type="scientific">Alexandrium monilatum</name>
    <dbReference type="NCBI Taxonomy" id="311494"/>
    <lineage>
        <taxon>Eukaryota</taxon>
        <taxon>Sar</taxon>
        <taxon>Alveolata</taxon>
        <taxon>Dinophyceae</taxon>
        <taxon>Gonyaulacales</taxon>
        <taxon>Pyrocystaceae</taxon>
        <taxon>Alexandrium</taxon>
    </lineage>
</organism>
<gene>
    <name evidence="2" type="ORF">AMON00008_LOCUS27712</name>
</gene>
<feature type="domain" description="GH16" evidence="1">
    <location>
        <begin position="20"/>
        <end position="282"/>
    </location>
</feature>
<dbReference type="PANTHER" id="PTHR10963:SF24">
    <property type="entry name" value="GLYCOSIDASE C21B10.07-RELATED"/>
    <property type="match status" value="1"/>
</dbReference>
<dbReference type="SUPFAM" id="SSF49899">
    <property type="entry name" value="Concanavalin A-like lectins/glucanases"/>
    <property type="match status" value="1"/>
</dbReference>
<dbReference type="EMBL" id="HBNR01039979">
    <property type="protein sequence ID" value="CAE4598193.1"/>
    <property type="molecule type" value="Transcribed_RNA"/>
</dbReference>
<protein>
    <recommendedName>
        <fullName evidence="1">GH16 domain-containing protein</fullName>
    </recommendedName>
</protein>
<dbReference type="InterPro" id="IPR000757">
    <property type="entry name" value="Beta-glucanase-like"/>
</dbReference>
<dbReference type="GO" id="GO:0009251">
    <property type="term" value="P:glucan catabolic process"/>
    <property type="evidence" value="ECO:0007669"/>
    <property type="project" value="TreeGrafter"/>
</dbReference>
<accession>A0A7S4VRA0</accession>
<name>A0A7S4VRA0_9DINO</name>
<evidence type="ECO:0000259" key="1">
    <source>
        <dbReference type="PROSITE" id="PS51762"/>
    </source>
</evidence>
<reference evidence="2" key="1">
    <citation type="submission" date="2021-01" db="EMBL/GenBank/DDBJ databases">
        <authorList>
            <person name="Corre E."/>
            <person name="Pelletier E."/>
            <person name="Niang G."/>
            <person name="Scheremetjew M."/>
            <person name="Finn R."/>
            <person name="Kale V."/>
            <person name="Holt S."/>
            <person name="Cochrane G."/>
            <person name="Meng A."/>
            <person name="Brown T."/>
            <person name="Cohen L."/>
        </authorList>
    </citation>
    <scope>NUCLEOTIDE SEQUENCE</scope>
    <source>
        <strain evidence="2">CCMP3105</strain>
    </source>
</reference>
<dbReference type="PROSITE" id="PS51762">
    <property type="entry name" value="GH16_2"/>
    <property type="match status" value="1"/>
</dbReference>
<dbReference type="AlphaFoldDB" id="A0A7S4VRA0"/>
<dbReference type="PANTHER" id="PTHR10963">
    <property type="entry name" value="GLYCOSYL HYDROLASE-RELATED"/>
    <property type="match status" value="1"/>
</dbReference>
<sequence length="491" mass="54426">MRAVTEMLAVSACTLATEGVYSRSNSYMGADFFSHWTFWTDSDPSGGTVRYVDYMEAFMAGMVNATPARVYLGADMGFVAGSGNRRSVRITSKVAFNEGLFVTTIDHAPSGCGLWPAFWMYGEDGAHIWPTWGEYDIIESTHRATRVMTSLHTSAQCDQARFHADLGVRWMPGPLGRAADNCDVVAQDQFRNQGCSQKGPTGSVGPEFNARGGGTYAAEWDPRGKHIRTWFWQRGTEPLDLMEHRPEPDSWGSPYSYFSLAPEVCSPTHFVNMRLVFDISFCGALGGSTWHQECPEAASQMSCPEFVRRHPEQLRDAYWSIRALDVYQRSAWQDTFGQVPVVQSTPPERRPMGGRLPPRSSHAWSRWSRLEFAMKCLGLAALAAVTVAGFAWRRTLWSAFAGRTRCPSFYDQCLMDAVCPNGPEEVHGDVSLSHAIVDGRVWADEDLFAACGDHTHTYREAAQGANCGSPLSTAFSSHRPAVPHSQRLVSL</sequence>